<evidence type="ECO:0000313" key="2">
    <source>
        <dbReference type="Proteomes" id="UP000283063"/>
    </source>
</evidence>
<dbReference type="Gene3D" id="3.90.1690.10">
    <property type="entry name" value="phage-related protein like domain"/>
    <property type="match status" value="1"/>
</dbReference>
<gene>
    <name evidence="1" type="ORF">EBB79_08535</name>
</gene>
<keyword evidence="2" id="KW-1185">Reference proteome</keyword>
<dbReference type="RefSeq" id="WP_127748495.1">
    <property type="nucleotide sequence ID" value="NZ_CP033219.1"/>
</dbReference>
<sequence>MAPKRPFQVDPVLSAIAIGYKNPAVSRIADEVMPRAAVGGEKFSWTEYPLEEAFNVPDAKVGRKGRVQQLEFNGTQKTSEVEDYGLDAPIPFSDIEAAANARANNLSAFDPEGHAVEMLSETILNIREVRVAKMVHNAANYATGRKVTLSGSDQLSDYAGSDPIALIKTGLESTLILPPNTMVMGRKVWSKLSSHPKIVNAVKGNLTSEGIVTRQQFVDLFSGEGISRLLIGDAFYNAAKPKQAANLQRAWGNHISMLHINKMATAEGGDLTWGLTAEYGGKIAGRIEDKDIGLQGGTRIRRGERVKELIVAKDLGYFIQDAIAA</sequence>
<organism evidence="1 2">
    <name type="scientific">Parasedimentitalea marina</name>
    <dbReference type="NCBI Taxonomy" id="2483033"/>
    <lineage>
        <taxon>Bacteria</taxon>
        <taxon>Pseudomonadati</taxon>
        <taxon>Pseudomonadota</taxon>
        <taxon>Alphaproteobacteria</taxon>
        <taxon>Rhodobacterales</taxon>
        <taxon>Paracoccaceae</taxon>
        <taxon>Parasedimentitalea</taxon>
    </lineage>
</organism>
<dbReference type="OrthoDB" id="572526at2"/>
<dbReference type="KEGG" id="sedi:EBB79_08535"/>
<dbReference type="InterPro" id="IPR053738">
    <property type="entry name" value="Lambda_capsid_assembly"/>
</dbReference>
<proteinExistence type="predicted"/>
<protein>
    <submittedName>
        <fullName evidence="1">Capsid protein</fullName>
    </submittedName>
</protein>
<name>A0A3T0N1N5_9RHOB</name>
<accession>A0A3T0N1N5</accession>
<dbReference type="AlphaFoldDB" id="A0A3T0N1N5"/>
<dbReference type="EMBL" id="CP033219">
    <property type="protein sequence ID" value="AZV77938.1"/>
    <property type="molecule type" value="Genomic_DNA"/>
</dbReference>
<dbReference type="Proteomes" id="UP000283063">
    <property type="component" value="Chromosome"/>
</dbReference>
<evidence type="ECO:0000313" key="1">
    <source>
        <dbReference type="EMBL" id="AZV77938.1"/>
    </source>
</evidence>
<reference evidence="1 2" key="1">
    <citation type="submission" date="2018-10" db="EMBL/GenBank/DDBJ databases">
        <title>Parasedimentitalea marina sp. nov., a psychrophilic bacterium isolated from deep seawater of the New Britain Trench.</title>
        <authorList>
            <person name="Cao J."/>
        </authorList>
    </citation>
    <scope>NUCLEOTIDE SEQUENCE [LARGE SCALE GENOMIC DNA]</scope>
    <source>
        <strain evidence="1 2">W43</strain>
    </source>
</reference>